<evidence type="ECO:0000313" key="3">
    <source>
        <dbReference type="Proteomes" id="UP000030765"/>
    </source>
</evidence>
<sequence>MIFTAQQQALTRLIDAITISGDRYERSSRIYDKLRELDHPKKDGGYAVPQGFFPLHSASLQRSDGLKTLQRHSAPHKERSVLLAMAFLHNEMTVAGKQLPLCSLNIIV</sequence>
<reference evidence="2" key="2">
    <citation type="submission" date="2020-05" db="UniProtKB">
        <authorList>
            <consortium name="EnsemblMetazoa"/>
        </authorList>
    </citation>
    <scope>IDENTIFICATION</scope>
</reference>
<gene>
    <name evidence="1" type="ORF">ZHAS_00014760</name>
</gene>
<accession>A0A084W965</accession>
<protein>
    <submittedName>
        <fullName evidence="1 2">C6 transcription factor</fullName>
    </submittedName>
</protein>
<keyword evidence="3" id="KW-1185">Reference proteome</keyword>
<evidence type="ECO:0000313" key="1">
    <source>
        <dbReference type="EMBL" id="KFB46759.1"/>
    </source>
</evidence>
<dbReference type="EMBL" id="ATLV01021628">
    <property type="status" value="NOT_ANNOTATED_CDS"/>
    <property type="molecule type" value="Genomic_DNA"/>
</dbReference>
<organism evidence="1">
    <name type="scientific">Anopheles sinensis</name>
    <name type="common">Mosquito</name>
    <dbReference type="NCBI Taxonomy" id="74873"/>
    <lineage>
        <taxon>Eukaryota</taxon>
        <taxon>Metazoa</taxon>
        <taxon>Ecdysozoa</taxon>
        <taxon>Arthropoda</taxon>
        <taxon>Hexapoda</taxon>
        <taxon>Insecta</taxon>
        <taxon>Pterygota</taxon>
        <taxon>Neoptera</taxon>
        <taxon>Endopterygota</taxon>
        <taxon>Diptera</taxon>
        <taxon>Nematocera</taxon>
        <taxon>Culicoidea</taxon>
        <taxon>Culicidae</taxon>
        <taxon>Anophelinae</taxon>
        <taxon>Anopheles</taxon>
    </lineage>
</organism>
<dbReference type="AlphaFoldDB" id="A0A084W965"/>
<evidence type="ECO:0000313" key="2">
    <source>
        <dbReference type="EnsemblMetazoa" id="ASIC014760-PA"/>
    </source>
</evidence>
<dbReference type="VEuPathDB" id="VectorBase:ASIC014760"/>
<name>A0A084W965_ANOSI</name>
<dbReference type="EMBL" id="KE525321">
    <property type="protein sequence ID" value="KFB46759.1"/>
    <property type="molecule type" value="Genomic_DNA"/>
</dbReference>
<dbReference type="Proteomes" id="UP000030765">
    <property type="component" value="Unassembled WGS sequence"/>
</dbReference>
<dbReference type="EnsemblMetazoa" id="ASIC014760-RA">
    <property type="protein sequence ID" value="ASIC014760-PA"/>
    <property type="gene ID" value="ASIC014760"/>
</dbReference>
<reference evidence="1 3" key="1">
    <citation type="journal article" date="2014" name="BMC Genomics">
        <title>Genome sequence of Anopheles sinensis provides insight into genetics basis of mosquito competence for malaria parasites.</title>
        <authorList>
            <person name="Zhou D."/>
            <person name="Zhang D."/>
            <person name="Ding G."/>
            <person name="Shi L."/>
            <person name="Hou Q."/>
            <person name="Ye Y."/>
            <person name="Xu Y."/>
            <person name="Zhou H."/>
            <person name="Xiong C."/>
            <person name="Li S."/>
            <person name="Yu J."/>
            <person name="Hong S."/>
            <person name="Yu X."/>
            <person name="Zou P."/>
            <person name="Chen C."/>
            <person name="Chang X."/>
            <person name="Wang W."/>
            <person name="Lv Y."/>
            <person name="Sun Y."/>
            <person name="Ma L."/>
            <person name="Shen B."/>
            <person name="Zhu C."/>
        </authorList>
    </citation>
    <scope>NUCLEOTIDE SEQUENCE [LARGE SCALE GENOMIC DNA]</scope>
</reference>
<proteinExistence type="predicted"/>